<comment type="subcellular location">
    <subcellularLocation>
        <location evidence="1 7">Cell membrane</location>
        <topology evidence="1 7">Multi-pass membrane protein</topology>
    </subcellularLocation>
</comment>
<dbReference type="Proteomes" id="UP000295129">
    <property type="component" value="Unassembled WGS sequence"/>
</dbReference>
<comment type="similarity">
    <text evidence="2 7">Belongs to the DedA family.</text>
</comment>
<reference evidence="9 10" key="1">
    <citation type="submission" date="2019-03" db="EMBL/GenBank/DDBJ databases">
        <title>Genomic Encyclopedia of Type Strains, Phase IV (KMG-IV): sequencing the most valuable type-strain genomes for metagenomic binning, comparative biology and taxonomic classification.</title>
        <authorList>
            <person name="Goeker M."/>
        </authorList>
    </citation>
    <scope>NUCLEOTIDE SEQUENCE [LARGE SCALE GENOMIC DNA]</scope>
    <source>
        <strain evidence="9 10">DSM 12121</strain>
    </source>
</reference>
<feature type="transmembrane region" description="Helical" evidence="7">
    <location>
        <begin position="154"/>
        <end position="176"/>
    </location>
</feature>
<dbReference type="InterPro" id="IPR032818">
    <property type="entry name" value="DedA-like"/>
</dbReference>
<dbReference type="PANTHER" id="PTHR30353:SF0">
    <property type="entry name" value="TRANSMEMBRANE PROTEIN"/>
    <property type="match status" value="1"/>
</dbReference>
<evidence type="ECO:0000256" key="5">
    <source>
        <dbReference type="ARBA" id="ARBA00022989"/>
    </source>
</evidence>
<keyword evidence="6 7" id="KW-0472">Membrane</keyword>
<evidence type="ECO:0000256" key="3">
    <source>
        <dbReference type="ARBA" id="ARBA00022475"/>
    </source>
</evidence>
<keyword evidence="4 7" id="KW-0812">Transmembrane</keyword>
<protein>
    <submittedName>
        <fullName evidence="9">Membrane-associated protein</fullName>
    </submittedName>
</protein>
<sequence length="217" mass="24193">MEIVTFFIDLLLHLDDYLAMLLEQYGVWLYGILFLIVFCETGLVVTPFLPGDSLLFMAGALAAGGGLDPVLLIPLLFVAAVLGDTLNYMIGKHFGSRMSKWENSRFFNKKALERTQAFYARHGGKTIVIARFMPIVRTFAPFVAGMARMEYRRFVMFNVLGAALWVGPLVMIGYWFGNIPVIKNNLSTVVIGIIVLSILPVVIAWLKERNAPAEGRA</sequence>
<evidence type="ECO:0000259" key="8">
    <source>
        <dbReference type="Pfam" id="PF09335"/>
    </source>
</evidence>
<gene>
    <name evidence="9" type="ORF">C7389_10980</name>
</gene>
<dbReference type="InterPro" id="IPR058127">
    <property type="entry name" value="DedA"/>
</dbReference>
<dbReference type="InterPro" id="IPR032816">
    <property type="entry name" value="VTT_dom"/>
</dbReference>
<dbReference type="GO" id="GO:0005886">
    <property type="term" value="C:plasma membrane"/>
    <property type="evidence" value="ECO:0007669"/>
    <property type="project" value="UniProtKB-SubCell"/>
</dbReference>
<dbReference type="NCBIfam" id="NF008102">
    <property type="entry name" value="PRK10847.1"/>
    <property type="match status" value="1"/>
</dbReference>
<evidence type="ECO:0000313" key="10">
    <source>
        <dbReference type="Proteomes" id="UP000295129"/>
    </source>
</evidence>
<organism evidence="9 10">
    <name type="scientific">Azoarcus indigens</name>
    <dbReference type="NCBI Taxonomy" id="29545"/>
    <lineage>
        <taxon>Bacteria</taxon>
        <taxon>Pseudomonadati</taxon>
        <taxon>Pseudomonadota</taxon>
        <taxon>Betaproteobacteria</taxon>
        <taxon>Rhodocyclales</taxon>
        <taxon>Zoogloeaceae</taxon>
        <taxon>Azoarcus</taxon>
    </lineage>
</organism>
<keyword evidence="10" id="KW-1185">Reference proteome</keyword>
<dbReference type="EMBL" id="SNVV01000009">
    <property type="protein sequence ID" value="TDN50387.1"/>
    <property type="molecule type" value="Genomic_DNA"/>
</dbReference>
<dbReference type="PANTHER" id="PTHR30353">
    <property type="entry name" value="INNER MEMBRANE PROTEIN DEDA-RELATED"/>
    <property type="match status" value="1"/>
</dbReference>
<dbReference type="Pfam" id="PF09335">
    <property type="entry name" value="VTT_dom"/>
    <property type="match status" value="1"/>
</dbReference>
<dbReference type="OrthoDB" id="9813426at2"/>
<feature type="transmembrane region" description="Helical" evidence="7">
    <location>
        <begin position="69"/>
        <end position="90"/>
    </location>
</feature>
<comment type="caution">
    <text evidence="9">The sequence shown here is derived from an EMBL/GenBank/DDBJ whole genome shotgun (WGS) entry which is preliminary data.</text>
</comment>
<feature type="transmembrane region" description="Helical" evidence="7">
    <location>
        <begin position="188"/>
        <end position="206"/>
    </location>
</feature>
<keyword evidence="5 7" id="KW-1133">Transmembrane helix</keyword>
<feature type="domain" description="VTT" evidence="8">
    <location>
        <begin position="49"/>
        <end position="174"/>
    </location>
</feature>
<accession>A0A4R6DYG4</accession>
<proteinExistence type="inferred from homology"/>
<keyword evidence="3 7" id="KW-1003">Cell membrane</keyword>
<evidence type="ECO:0000256" key="6">
    <source>
        <dbReference type="ARBA" id="ARBA00023136"/>
    </source>
</evidence>
<evidence type="ECO:0000256" key="1">
    <source>
        <dbReference type="ARBA" id="ARBA00004651"/>
    </source>
</evidence>
<evidence type="ECO:0000313" key="9">
    <source>
        <dbReference type="EMBL" id="TDN50387.1"/>
    </source>
</evidence>
<dbReference type="RefSeq" id="WP_133591600.1">
    <property type="nucleotide sequence ID" value="NZ_SNVV01000009.1"/>
</dbReference>
<evidence type="ECO:0000256" key="4">
    <source>
        <dbReference type="ARBA" id="ARBA00022692"/>
    </source>
</evidence>
<name>A0A4R6DYG4_9RHOO</name>
<evidence type="ECO:0000256" key="2">
    <source>
        <dbReference type="ARBA" id="ARBA00010792"/>
    </source>
</evidence>
<feature type="transmembrane region" description="Helical" evidence="7">
    <location>
        <begin position="27"/>
        <end position="49"/>
    </location>
</feature>
<evidence type="ECO:0000256" key="7">
    <source>
        <dbReference type="RuleBase" id="RU367016"/>
    </source>
</evidence>
<dbReference type="AlphaFoldDB" id="A0A4R6DYG4"/>